<dbReference type="AlphaFoldDB" id="A0A3Q0J3Z9"/>
<accession>A0A3Q0J3Z9</accession>
<sequence length="185" mass="22095">MIQIPISFTWFLLLAVVAFNIHCRNVLLTLDNLDLVETFFHSQNTLDVHKLVRLAYDLDCTVSDDVHPRQYYRTITPLIPGPVYQPYEEYPKFVVDYQVRKLSEIREEEEKILKQEIEAIDKKKNMEARMQDYLSEEVHAARIQELEDVYKNVLRTEEERVYNERLKKSVDYGDLIKKILNSYLH</sequence>
<evidence type="ECO:0000313" key="2">
    <source>
        <dbReference type="Proteomes" id="UP000079169"/>
    </source>
</evidence>
<dbReference type="Proteomes" id="UP000079169">
    <property type="component" value="Unplaced"/>
</dbReference>
<feature type="signal peptide" evidence="1">
    <location>
        <begin position="1"/>
        <end position="23"/>
    </location>
</feature>
<proteinExistence type="predicted"/>
<keyword evidence="1" id="KW-0732">Signal</keyword>
<dbReference type="GeneID" id="103512345"/>
<evidence type="ECO:0000256" key="1">
    <source>
        <dbReference type="SAM" id="SignalP"/>
    </source>
</evidence>
<reference evidence="3" key="1">
    <citation type="submission" date="2025-08" db="UniProtKB">
        <authorList>
            <consortium name="RefSeq"/>
        </authorList>
    </citation>
    <scope>IDENTIFICATION</scope>
</reference>
<dbReference type="KEGG" id="dci:103512345"/>
<evidence type="ECO:0000313" key="3">
    <source>
        <dbReference type="RefSeq" id="XP_026681648.1"/>
    </source>
</evidence>
<dbReference type="RefSeq" id="XP_026681648.1">
    <property type="nucleotide sequence ID" value="XM_026825847.1"/>
</dbReference>
<dbReference type="STRING" id="121845.A0A3Q0J3Z9"/>
<name>A0A3Q0J3Z9_DIACI</name>
<feature type="chain" id="PRO_5018286467" evidence="1">
    <location>
        <begin position="24"/>
        <end position="185"/>
    </location>
</feature>
<organism evidence="2 3">
    <name type="scientific">Diaphorina citri</name>
    <name type="common">Asian citrus psyllid</name>
    <dbReference type="NCBI Taxonomy" id="121845"/>
    <lineage>
        <taxon>Eukaryota</taxon>
        <taxon>Metazoa</taxon>
        <taxon>Ecdysozoa</taxon>
        <taxon>Arthropoda</taxon>
        <taxon>Hexapoda</taxon>
        <taxon>Insecta</taxon>
        <taxon>Pterygota</taxon>
        <taxon>Neoptera</taxon>
        <taxon>Paraneoptera</taxon>
        <taxon>Hemiptera</taxon>
        <taxon>Sternorrhyncha</taxon>
        <taxon>Psylloidea</taxon>
        <taxon>Psyllidae</taxon>
        <taxon>Diaphorininae</taxon>
        <taxon>Diaphorina</taxon>
    </lineage>
</organism>
<dbReference type="PaxDb" id="121845-A0A3Q0J3Z9"/>
<gene>
    <name evidence="3" type="primary">LOC103512345</name>
</gene>
<keyword evidence="2" id="KW-1185">Reference proteome</keyword>
<protein>
    <submittedName>
        <fullName evidence="3">TBC1 domain family member 31-like</fullName>
    </submittedName>
</protein>